<name>A0A5B7EX31_PORTR</name>
<evidence type="ECO:0000313" key="2">
    <source>
        <dbReference type="EMBL" id="MPC37569.1"/>
    </source>
</evidence>
<dbReference type="AlphaFoldDB" id="A0A5B7EX31"/>
<evidence type="ECO:0000313" key="3">
    <source>
        <dbReference type="Proteomes" id="UP000324222"/>
    </source>
</evidence>
<proteinExistence type="predicted"/>
<protein>
    <submittedName>
        <fullName evidence="2">Uncharacterized protein</fullName>
    </submittedName>
</protein>
<accession>A0A5B7EX31</accession>
<evidence type="ECO:0000256" key="1">
    <source>
        <dbReference type="SAM" id="MobiDB-lite"/>
    </source>
</evidence>
<dbReference type="Proteomes" id="UP000324222">
    <property type="component" value="Unassembled WGS sequence"/>
</dbReference>
<keyword evidence="3" id="KW-1185">Reference proteome</keyword>
<organism evidence="2 3">
    <name type="scientific">Portunus trituberculatus</name>
    <name type="common">Swimming crab</name>
    <name type="synonym">Neptunus trituberculatus</name>
    <dbReference type="NCBI Taxonomy" id="210409"/>
    <lineage>
        <taxon>Eukaryota</taxon>
        <taxon>Metazoa</taxon>
        <taxon>Ecdysozoa</taxon>
        <taxon>Arthropoda</taxon>
        <taxon>Crustacea</taxon>
        <taxon>Multicrustacea</taxon>
        <taxon>Malacostraca</taxon>
        <taxon>Eumalacostraca</taxon>
        <taxon>Eucarida</taxon>
        <taxon>Decapoda</taxon>
        <taxon>Pleocyemata</taxon>
        <taxon>Brachyura</taxon>
        <taxon>Eubrachyura</taxon>
        <taxon>Portunoidea</taxon>
        <taxon>Portunidae</taxon>
        <taxon>Portuninae</taxon>
        <taxon>Portunus</taxon>
    </lineage>
</organism>
<sequence length="70" mass="7613">MSKGQTEDIQRISANPKAWLRSNPEPPVASRTVLPWTLSSVTYQKVLSPLVTVGFPDHLAVLTTVQVAAL</sequence>
<gene>
    <name evidence="2" type="ORF">E2C01_031055</name>
</gene>
<feature type="compositionally biased region" description="Basic and acidic residues" evidence="1">
    <location>
        <begin position="1"/>
        <end position="10"/>
    </location>
</feature>
<dbReference type="EMBL" id="VSRR010003821">
    <property type="protein sequence ID" value="MPC37569.1"/>
    <property type="molecule type" value="Genomic_DNA"/>
</dbReference>
<reference evidence="2 3" key="1">
    <citation type="submission" date="2019-05" db="EMBL/GenBank/DDBJ databases">
        <title>Another draft genome of Portunus trituberculatus and its Hox gene families provides insights of decapod evolution.</title>
        <authorList>
            <person name="Jeong J.-H."/>
            <person name="Song I."/>
            <person name="Kim S."/>
            <person name="Choi T."/>
            <person name="Kim D."/>
            <person name="Ryu S."/>
            <person name="Kim W."/>
        </authorList>
    </citation>
    <scope>NUCLEOTIDE SEQUENCE [LARGE SCALE GENOMIC DNA]</scope>
    <source>
        <tissue evidence="2">Muscle</tissue>
    </source>
</reference>
<feature type="region of interest" description="Disordered" evidence="1">
    <location>
        <begin position="1"/>
        <end position="26"/>
    </location>
</feature>
<comment type="caution">
    <text evidence="2">The sequence shown here is derived from an EMBL/GenBank/DDBJ whole genome shotgun (WGS) entry which is preliminary data.</text>
</comment>